<evidence type="ECO:0000313" key="10">
    <source>
        <dbReference type="Proteomes" id="UP001307705"/>
    </source>
</evidence>
<keyword evidence="6" id="KW-0482">Metalloprotease</keyword>
<comment type="caution">
    <text evidence="9">The sequence shown here is derived from an EMBL/GenBank/DDBJ whole genome shotgun (WGS) entry which is preliminary data.</text>
</comment>
<dbReference type="SUPFAM" id="SSF52317">
    <property type="entry name" value="Class I glutamine amidotransferase-like"/>
    <property type="match status" value="1"/>
</dbReference>
<keyword evidence="10" id="KW-1185">Reference proteome</keyword>
<proteinExistence type="inferred from homology"/>
<dbReference type="InterPro" id="IPR000834">
    <property type="entry name" value="Peptidase_M14"/>
</dbReference>
<reference evidence="9 10" key="1">
    <citation type="submission" date="2023-08" db="EMBL/GenBank/DDBJ databases">
        <title>Draft genome sequence of Algoriphagus taiwanensis.</title>
        <authorList>
            <person name="Takatani N."/>
            <person name="Hosokawa M."/>
            <person name="Sawabe T."/>
        </authorList>
    </citation>
    <scope>NUCLEOTIDE SEQUENCE [LARGE SCALE GENOMIC DNA]</scope>
    <source>
        <strain evidence="9 10">JCM 19755</strain>
    </source>
</reference>
<evidence type="ECO:0000313" key="9">
    <source>
        <dbReference type="EMBL" id="GMQ35125.1"/>
    </source>
</evidence>
<comment type="similarity">
    <text evidence="2">Belongs to the peptidase M14 family.</text>
</comment>
<accession>A0ABQ6Q6C0</accession>
<keyword evidence="3" id="KW-0645">Protease</keyword>
<comment type="cofactor">
    <cofactor evidence="1">
        <name>Zn(2+)</name>
        <dbReference type="ChEBI" id="CHEBI:29105"/>
    </cofactor>
</comment>
<feature type="signal peptide" evidence="7">
    <location>
        <begin position="1"/>
        <end position="20"/>
    </location>
</feature>
<keyword evidence="7" id="KW-0732">Signal</keyword>
<feature type="domain" description="Peptidase M14" evidence="8">
    <location>
        <begin position="37"/>
        <end position="330"/>
    </location>
</feature>
<feature type="chain" id="PRO_5046889877" evidence="7">
    <location>
        <begin position="21"/>
        <end position="845"/>
    </location>
</feature>
<dbReference type="SMART" id="SM00631">
    <property type="entry name" value="Zn_pept"/>
    <property type="match status" value="1"/>
</dbReference>
<dbReference type="PANTHER" id="PTHR11705">
    <property type="entry name" value="PROTEASE FAMILY M14 CARBOXYPEPTIDASE A,B"/>
    <property type="match status" value="1"/>
</dbReference>
<evidence type="ECO:0000256" key="5">
    <source>
        <dbReference type="ARBA" id="ARBA00022833"/>
    </source>
</evidence>
<evidence type="ECO:0000256" key="2">
    <source>
        <dbReference type="ARBA" id="ARBA00005988"/>
    </source>
</evidence>
<evidence type="ECO:0000256" key="3">
    <source>
        <dbReference type="ARBA" id="ARBA00022670"/>
    </source>
</evidence>
<dbReference type="Proteomes" id="UP001307705">
    <property type="component" value="Unassembled WGS sequence"/>
</dbReference>
<dbReference type="Pfam" id="PF00246">
    <property type="entry name" value="Peptidase_M14"/>
    <property type="match status" value="1"/>
</dbReference>
<keyword evidence="5" id="KW-0862">Zinc</keyword>
<sequence>MKKNLLILALGLFTTFSTLAQLKTPEQFLGYKPGDRFTPHHRMVDYFEYVASQNPNIKIIQYGETNEKRPLFVAILSSPENMASLEQIRTDNLKRTGLMEGSPSTEVPINWMSFNVHGNESVGMEAAISTFYTLADPNNAKSQEWLKNQVVILDPCINPDGRDRYAMWYNQKMNTRLQPDPQSMEHNEPWPGGRANHYLFDLNRDWAWQVQVESQQRLKLYQQWMPQLHLDFHEQGVDNPFYMAPAAEPLHEQLTPFQHEFQDIFGRNTAKYFDEAGKFYFTKERFDILYPSYGDSYPMYNGAIGMTIEQGGSGRAGIGVYNSIGDTVTLSGRIAGHYTAAISAVEVTSQNAKRLVDEFATYFKTNSSNPKGKYKSFVIKGESNPAQLAKLLELMDKNGIRYGKAGSRAGLKGYEYQSGKTGVAFSTTDKDIIINAYQPKGVLAQVLFEPNPVLNDSITYDITSWAMPYAYGLQAYALESRIDAAGHQYEKPTFTPNKTGATPVAYLAKWEGTRDAAYLAALLNQKIRVRYAEYPFTVEGKSFPAGTLIITKGGNEYLGNFDQKVVETANQFGVTLATTQTGYVDKGKDFGSPNIRVIQAPKVALVGGQGTSSLNYGEVWHFFEKELDYPLVNLDAANFGSYDLSKYDVIILPSVFGSALNGNAQTKLMDWVKAGGKVIAIDAAVNLFANKEGFKLKTYDTDEEKKAAEKTSQEIAKEERLEPYTEGERLDISGGTAGAIYEIKMDETHPLGYGTGGKFYTLKNNSNRFAYLSGGVNAGIIAGNDSYRTGYIGYKIKSQMGESVVIGAERQGRGQVIYFVDNPIFRGFWESGKLILSNAIFLVGQ</sequence>
<name>A0ABQ6Q6C0_9BACT</name>
<evidence type="ECO:0000256" key="4">
    <source>
        <dbReference type="ARBA" id="ARBA00022801"/>
    </source>
</evidence>
<dbReference type="RefSeq" id="WP_338229953.1">
    <property type="nucleotide sequence ID" value="NZ_BTPE01000014.1"/>
</dbReference>
<dbReference type="InterPro" id="IPR029062">
    <property type="entry name" value="Class_I_gatase-like"/>
</dbReference>
<evidence type="ECO:0000256" key="1">
    <source>
        <dbReference type="ARBA" id="ARBA00001947"/>
    </source>
</evidence>
<evidence type="ECO:0000256" key="6">
    <source>
        <dbReference type="ARBA" id="ARBA00023049"/>
    </source>
</evidence>
<gene>
    <name evidence="9" type="ORF">Ataiwa_33980</name>
</gene>
<dbReference type="EMBL" id="BTPE01000014">
    <property type="protein sequence ID" value="GMQ35125.1"/>
    <property type="molecule type" value="Genomic_DNA"/>
</dbReference>
<dbReference type="PANTHER" id="PTHR11705:SF143">
    <property type="entry name" value="SLL0236 PROTEIN"/>
    <property type="match status" value="1"/>
</dbReference>
<keyword evidence="4" id="KW-0378">Hydrolase</keyword>
<dbReference type="CDD" id="cd03143">
    <property type="entry name" value="A4_beta-galactosidase_middle_domain"/>
    <property type="match status" value="1"/>
</dbReference>
<dbReference type="SUPFAM" id="SSF53187">
    <property type="entry name" value="Zn-dependent exopeptidases"/>
    <property type="match status" value="1"/>
</dbReference>
<dbReference type="Gene3D" id="3.40.630.10">
    <property type="entry name" value="Zn peptidases"/>
    <property type="match status" value="1"/>
</dbReference>
<protein>
    <submittedName>
        <fullName evidence="9">M14 family metallopeptidase</fullName>
    </submittedName>
</protein>
<evidence type="ECO:0000256" key="7">
    <source>
        <dbReference type="SAM" id="SignalP"/>
    </source>
</evidence>
<dbReference type="Gene3D" id="3.40.50.880">
    <property type="match status" value="1"/>
</dbReference>
<organism evidence="9 10">
    <name type="scientific">Algoriphagus taiwanensis</name>
    <dbReference type="NCBI Taxonomy" id="1445656"/>
    <lineage>
        <taxon>Bacteria</taxon>
        <taxon>Pseudomonadati</taxon>
        <taxon>Bacteroidota</taxon>
        <taxon>Cytophagia</taxon>
        <taxon>Cytophagales</taxon>
        <taxon>Cyclobacteriaceae</taxon>
        <taxon>Algoriphagus</taxon>
    </lineage>
</organism>
<evidence type="ECO:0000259" key="8">
    <source>
        <dbReference type="SMART" id="SM00631"/>
    </source>
</evidence>